<evidence type="ECO:0008006" key="4">
    <source>
        <dbReference type="Google" id="ProtNLM"/>
    </source>
</evidence>
<reference evidence="2 3" key="1">
    <citation type="submission" date="2016-10" db="EMBL/GenBank/DDBJ databases">
        <authorList>
            <person name="de Groot N.N."/>
        </authorList>
    </citation>
    <scope>NUCLEOTIDE SEQUENCE [LARGE SCALE GENOMIC DNA]</scope>
    <source>
        <strain evidence="2 3">DSM 26915</strain>
    </source>
</reference>
<protein>
    <recommendedName>
        <fullName evidence="4">EF-hand domain-containing protein</fullName>
    </recommendedName>
</protein>
<feature type="signal peptide" evidence="1">
    <location>
        <begin position="1"/>
        <end position="20"/>
    </location>
</feature>
<evidence type="ECO:0000313" key="3">
    <source>
        <dbReference type="Proteomes" id="UP000236752"/>
    </source>
</evidence>
<keyword evidence="3" id="KW-1185">Reference proteome</keyword>
<dbReference type="Proteomes" id="UP000236752">
    <property type="component" value="Unassembled WGS sequence"/>
</dbReference>
<dbReference type="AlphaFoldDB" id="A0A1H6BPW8"/>
<feature type="chain" id="PRO_5009293953" description="EF-hand domain-containing protein" evidence="1">
    <location>
        <begin position="21"/>
        <end position="177"/>
    </location>
</feature>
<name>A0A1H6BPW8_9RHOB</name>
<sequence>MKRIVILTTIAALAAAPLAAHPHKDVDQQVALTVAPDHVDMAITIVPSYVSGADIFDMIDRDQDGTVSDTEANHFANDVLQTAILKDGTTTQVWDQINASVPDRETMAAGGGQIIIAASTDANLTTETPVQFAIGYDAISHDWFVQPWLNPADFPMDQQPSIDRISDTEITVTLAGL</sequence>
<evidence type="ECO:0000313" key="2">
    <source>
        <dbReference type="EMBL" id="SEG62741.1"/>
    </source>
</evidence>
<evidence type="ECO:0000256" key="1">
    <source>
        <dbReference type="SAM" id="SignalP"/>
    </source>
</evidence>
<dbReference type="OrthoDB" id="7871317at2"/>
<keyword evidence="1" id="KW-0732">Signal</keyword>
<proteinExistence type="predicted"/>
<gene>
    <name evidence="2" type="ORF">SAMN04488045_3694</name>
</gene>
<organism evidence="2 3">
    <name type="scientific">Thalassococcus halodurans</name>
    <dbReference type="NCBI Taxonomy" id="373675"/>
    <lineage>
        <taxon>Bacteria</taxon>
        <taxon>Pseudomonadati</taxon>
        <taxon>Pseudomonadota</taxon>
        <taxon>Alphaproteobacteria</taxon>
        <taxon>Rhodobacterales</taxon>
        <taxon>Roseobacteraceae</taxon>
        <taxon>Thalassococcus</taxon>
    </lineage>
</organism>
<dbReference type="Gene3D" id="1.10.238.10">
    <property type="entry name" value="EF-hand"/>
    <property type="match status" value="1"/>
</dbReference>
<accession>A0A1H6BPW8</accession>
<dbReference type="EMBL" id="FNUZ01000008">
    <property type="protein sequence ID" value="SEG62741.1"/>
    <property type="molecule type" value="Genomic_DNA"/>
</dbReference>
<dbReference type="RefSeq" id="WP_103911848.1">
    <property type="nucleotide sequence ID" value="NZ_FNUZ01000008.1"/>
</dbReference>